<name>A0A2S5JHF6_9RHOB</name>
<protein>
    <submittedName>
        <fullName evidence="3">DnaA-like protein</fullName>
    </submittedName>
</protein>
<reference evidence="3 4" key="1">
    <citation type="submission" date="2018-01" db="EMBL/GenBank/DDBJ databases">
        <title>Genomic Encyclopedia of Archaeal and Bacterial Type Strains, Phase II (KMG-II): from individual species to whole genera.</title>
        <authorList>
            <person name="Goeker M."/>
        </authorList>
    </citation>
    <scope>NUCLEOTIDE SEQUENCE [LARGE SCALE GENOMIC DNA]</scope>
    <source>
        <strain evidence="3 4">DSM 12048</strain>
    </source>
</reference>
<sequence>MQLARPVGREAASRKYDILSALMAFALAQDKHVQRQVMRLMALITTRYNWQRDELTMGQAEIARLWSVDERTVKREMARLRAKGWLVLKRQGARGRVSCYGIDLNRMMEDTRPAWPLIGEDFVERMTGRDRGAEAGQGGAPTNVVPLRPVPSPDRDGGLWARVQARLHAEDAAIYGAWFHALTEIGQEEGCLTLAAPTRFHATYVQSNLRERLMRALRREDPSIREVRVIA</sequence>
<evidence type="ECO:0000313" key="3">
    <source>
        <dbReference type="EMBL" id="PPB80725.1"/>
    </source>
</evidence>
<comment type="caution">
    <text evidence="3">The sequence shown here is derived from an EMBL/GenBank/DDBJ whole genome shotgun (WGS) entry which is preliminary data.</text>
</comment>
<evidence type="ECO:0000313" key="4">
    <source>
        <dbReference type="Proteomes" id="UP000239736"/>
    </source>
</evidence>
<dbReference type="EMBL" id="PRDS01000004">
    <property type="protein sequence ID" value="PPB80725.1"/>
    <property type="molecule type" value="Genomic_DNA"/>
</dbReference>
<feature type="region of interest" description="Disordered" evidence="1">
    <location>
        <begin position="131"/>
        <end position="151"/>
    </location>
</feature>
<dbReference type="RefSeq" id="WP_104070350.1">
    <property type="nucleotide sequence ID" value="NZ_PRDS01000004.1"/>
</dbReference>
<organism evidence="3 4">
    <name type="scientific">Albidovulum inexpectatum</name>
    <dbReference type="NCBI Taxonomy" id="196587"/>
    <lineage>
        <taxon>Bacteria</taxon>
        <taxon>Pseudomonadati</taxon>
        <taxon>Pseudomonadota</taxon>
        <taxon>Alphaproteobacteria</taxon>
        <taxon>Rhodobacterales</taxon>
        <taxon>Paracoccaceae</taxon>
        <taxon>Albidovulum</taxon>
    </lineage>
</organism>
<accession>A0A2S5JHF6</accession>
<evidence type="ECO:0000259" key="2">
    <source>
        <dbReference type="Pfam" id="PF11638"/>
    </source>
</evidence>
<proteinExistence type="predicted"/>
<dbReference type="AlphaFoldDB" id="A0A2S5JHF6"/>
<dbReference type="InterPro" id="IPR038454">
    <property type="entry name" value="DnaA_N_sf"/>
</dbReference>
<evidence type="ECO:0000256" key="1">
    <source>
        <dbReference type="SAM" id="MobiDB-lite"/>
    </source>
</evidence>
<feature type="domain" description="DnaA N-terminal" evidence="2">
    <location>
        <begin position="159"/>
        <end position="217"/>
    </location>
</feature>
<dbReference type="Pfam" id="PF11638">
    <property type="entry name" value="DnaA_N"/>
    <property type="match status" value="1"/>
</dbReference>
<dbReference type="Gene3D" id="3.30.300.180">
    <property type="match status" value="1"/>
</dbReference>
<dbReference type="InterPro" id="IPR024633">
    <property type="entry name" value="DnaA_N_dom"/>
</dbReference>
<dbReference type="SUPFAM" id="SSF46785">
    <property type="entry name" value="Winged helix' DNA-binding domain"/>
    <property type="match status" value="1"/>
</dbReference>
<dbReference type="Proteomes" id="UP000239736">
    <property type="component" value="Unassembled WGS sequence"/>
</dbReference>
<dbReference type="InterPro" id="IPR036390">
    <property type="entry name" value="WH_DNA-bd_sf"/>
</dbReference>
<dbReference type="OrthoDB" id="7657434at2"/>
<keyword evidence="4" id="KW-1185">Reference proteome</keyword>
<gene>
    <name evidence="3" type="ORF">LV82_01457</name>
</gene>